<evidence type="ECO:0000256" key="1">
    <source>
        <dbReference type="ARBA" id="ARBA00004370"/>
    </source>
</evidence>
<feature type="transmembrane region" description="Helical" evidence="5">
    <location>
        <begin position="74"/>
        <end position="94"/>
    </location>
</feature>
<evidence type="ECO:0008006" key="8">
    <source>
        <dbReference type="Google" id="ProtNLM"/>
    </source>
</evidence>
<dbReference type="PANTHER" id="PTHR35814:SF1">
    <property type="entry name" value="GLUTATHIONE S-TRANSFERASE-RELATED"/>
    <property type="match status" value="1"/>
</dbReference>
<evidence type="ECO:0000256" key="5">
    <source>
        <dbReference type="SAM" id="Phobius"/>
    </source>
</evidence>
<keyword evidence="2 5" id="KW-0812">Transmembrane</keyword>
<protein>
    <recommendedName>
        <fullName evidence="8">Glutathione S-transferase</fullName>
    </recommendedName>
</protein>
<dbReference type="RefSeq" id="WP_194855722.1">
    <property type="nucleotide sequence ID" value="NZ_ARXR01000008.1"/>
</dbReference>
<organism evidence="6 7">
    <name type="scientific">Alloalcanivorax venustensis ISO4</name>
    <dbReference type="NCBI Taxonomy" id="1177184"/>
    <lineage>
        <taxon>Bacteria</taxon>
        <taxon>Pseudomonadati</taxon>
        <taxon>Pseudomonadota</taxon>
        <taxon>Gammaproteobacteria</taxon>
        <taxon>Oceanospirillales</taxon>
        <taxon>Alcanivoracaceae</taxon>
        <taxon>Alloalcanivorax</taxon>
    </lineage>
</organism>
<name>A0ABS0AFE3_9GAMM</name>
<sequence length="126" mass="13271">MFLTTALYAALAALIILALAANVVRLRLRHGVSLGDGGRGELNRAIRAHGNAVEYTPVILILMALLEGNNGNHLALHLYGCLLVGGRLAHAWGLMGGPVRARQLGIIANWVALLAGAIHLLVLVFA</sequence>
<keyword evidence="4 5" id="KW-0472">Membrane</keyword>
<accession>A0ABS0AFE3</accession>
<dbReference type="PANTHER" id="PTHR35814">
    <property type="match status" value="1"/>
</dbReference>
<evidence type="ECO:0000256" key="3">
    <source>
        <dbReference type="ARBA" id="ARBA00022989"/>
    </source>
</evidence>
<dbReference type="Proteomes" id="UP000644441">
    <property type="component" value="Unassembled WGS sequence"/>
</dbReference>
<dbReference type="InterPro" id="IPR023352">
    <property type="entry name" value="MAPEG-like_dom_sf"/>
</dbReference>
<evidence type="ECO:0000256" key="2">
    <source>
        <dbReference type="ARBA" id="ARBA00022692"/>
    </source>
</evidence>
<evidence type="ECO:0000256" key="4">
    <source>
        <dbReference type="ARBA" id="ARBA00023136"/>
    </source>
</evidence>
<comment type="caution">
    <text evidence="6">The sequence shown here is derived from an EMBL/GenBank/DDBJ whole genome shotgun (WGS) entry which is preliminary data.</text>
</comment>
<keyword evidence="7" id="KW-1185">Reference proteome</keyword>
<keyword evidence="3 5" id="KW-1133">Transmembrane helix</keyword>
<gene>
    <name evidence="6" type="ORF">ISO4_01444</name>
</gene>
<feature type="transmembrane region" description="Helical" evidence="5">
    <location>
        <begin position="106"/>
        <end position="125"/>
    </location>
</feature>
<comment type="subcellular location">
    <subcellularLocation>
        <location evidence="1">Membrane</location>
    </subcellularLocation>
</comment>
<evidence type="ECO:0000313" key="7">
    <source>
        <dbReference type="Proteomes" id="UP000644441"/>
    </source>
</evidence>
<dbReference type="Pfam" id="PF01124">
    <property type="entry name" value="MAPEG"/>
    <property type="match status" value="1"/>
</dbReference>
<dbReference type="EMBL" id="ARXR01000008">
    <property type="protein sequence ID" value="MBF5052842.1"/>
    <property type="molecule type" value="Genomic_DNA"/>
</dbReference>
<dbReference type="InterPro" id="IPR001129">
    <property type="entry name" value="Membr-assoc_MAPEG"/>
</dbReference>
<reference evidence="6 7" key="1">
    <citation type="submission" date="2012-09" db="EMBL/GenBank/DDBJ databases">
        <title>Genome Sequence of alkane-degrading Bacterium Alcanivorax venustensis ISO4.</title>
        <authorList>
            <person name="Lai Q."/>
            <person name="Shao Z."/>
        </authorList>
    </citation>
    <scope>NUCLEOTIDE SEQUENCE [LARGE SCALE GENOMIC DNA]</scope>
    <source>
        <strain evidence="6 7">ISO4</strain>
    </source>
</reference>
<proteinExistence type="predicted"/>
<dbReference type="Gene3D" id="1.20.120.550">
    <property type="entry name" value="Membrane associated eicosanoid/glutathione metabolism-like domain"/>
    <property type="match status" value="1"/>
</dbReference>
<dbReference type="SUPFAM" id="SSF161084">
    <property type="entry name" value="MAPEG domain-like"/>
    <property type="match status" value="1"/>
</dbReference>
<evidence type="ECO:0000313" key="6">
    <source>
        <dbReference type="EMBL" id="MBF5052842.1"/>
    </source>
</evidence>